<sequence>MFLSMNITVTEIFMKTYDYQGKLIKEDNNTTSIAYVQCSCGCLASRVTSDSDKYKCSLCKRVYILKKKSKIFCFYIDFKIML</sequence>
<dbReference type="Proteomes" id="UP001173174">
    <property type="component" value="Unassembled WGS sequence"/>
</dbReference>
<evidence type="ECO:0000313" key="1">
    <source>
        <dbReference type="EMBL" id="MDN3193427.1"/>
    </source>
</evidence>
<dbReference type="EMBL" id="JAREWH010000016">
    <property type="protein sequence ID" value="MDN3193427.1"/>
    <property type="molecule type" value="Genomic_DNA"/>
</dbReference>
<accession>A0AAW7KKQ9</accession>
<name>A0AAW7KKQ9_ENTFL</name>
<dbReference type="RefSeq" id="WP_289866427.1">
    <property type="nucleotide sequence ID" value="NZ_JAREVC010000008.1"/>
</dbReference>
<reference evidence="1" key="2">
    <citation type="submission" date="2023-03" db="EMBL/GenBank/DDBJ databases">
        <authorList>
            <person name="Zajac M."/>
            <person name="Kwit R."/>
            <person name="Wasyl D."/>
        </authorList>
    </citation>
    <scope>NUCLEOTIDE SEQUENCE</scope>
    <source>
        <strain evidence="1">691B_2</strain>
    </source>
</reference>
<reference evidence="1" key="1">
    <citation type="journal article" date="2023" name="Pathogens">
        <title>Prevalence of Enterococcus spp. and the Whole-Genome Characteristics of Enterococcus faecium and Enterococcus faecalis Strains Isolated from Free-Living Birds in Poland.</title>
        <authorList>
            <person name="Kwit R."/>
            <person name="Zajac M."/>
            <person name="Smialowska-Weglinska A."/>
            <person name="Skarzynska M."/>
            <person name="Bomba A."/>
            <person name="Lalak A."/>
            <person name="Skrzypiec E."/>
            <person name="Wojdat D."/>
            <person name="Koza W."/>
            <person name="Mikos-Wojewoda E."/>
            <person name="Pasim P."/>
            <person name="Skora M."/>
            <person name="Polak M."/>
            <person name="Wiacek J."/>
            <person name="Wasyl D."/>
        </authorList>
    </citation>
    <scope>NUCLEOTIDE SEQUENCE</scope>
    <source>
        <strain evidence="1">691B_2</strain>
    </source>
</reference>
<comment type="caution">
    <text evidence="1">The sequence shown here is derived from an EMBL/GenBank/DDBJ whole genome shotgun (WGS) entry which is preliminary data.</text>
</comment>
<gene>
    <name evidence="1" type="ORF">P0E79_13095</name>
</gene>
<evidence type="ECO:0000313" key="2">
    <source>
        <dbReference type="Proteomes" id="UP001173174"/>
    </source>
</evidence>
<protein>
    <submittedName>
        <fullName evidence="1">Excinuclease ABC subunit C</fullName>
    </submittedName>
</protein>
<organism evidence="1 2">
    <name type="scientific">Enterococcus faecalis</name>
    <name type="common">Streptococcus faecalis</name>
    <dbReference type="NCBI Taxonomy" id="1351"/>
    <lineage>
        <taxon>Bacteria</taxon>
        <taxon>Bacillati</taxon>
        <taxon>Bacillota</taxon>
        <taxon>Bacilli</taxon>
        <taxon>Lactobacillales</taxon>
        <taxon>Enterococcaceae</taxon>
        <taxon>Enterococcus</taxon>
    </lineage>
</organism>
<dbReference type="AlphaFoldDB" id="A0AAW7KKQ9"/>
<proteinExistence type="predicted"/>